<dbReference type="CDD" id="cd07984">
    <property type="entry name" value="LPLAT_LABLAT-like"/>
    <property type="match status" value="1"/>
</dbReference>
<keyword evidence="6" id="KW-0012">Acyltransferase</keyword>
<keyword evidence="8" id="KW-1185">Reference proteome</keyword>
<dbReference type="GO" id="GO:0009247">
    <property type="term" value="P:glycolipid biosynthetic process"/>
    <property type="evidence" value="ECO:0007669"/>
    <property type="project" value="UniProtKB-ARBA"/>
</dbReference>
<keyword evidence="5" id="KW-0472">Membrane</keyword>
<protein>
    <submittedName>
        <fullName evidence="7">Kdo2-lipid IVA lauroyltransferase</fullName>
    </submittedName>
</protein>
<dbReference type="InterPro" id="IPR004960">
    <property type="entry name" value="LipA_acyltrans"/>
</dbReference>
<dbReference type="AlphaFoldDB" id="A0AAC9YR14"/>
<name>A0AAC9YR14_9ACTN</name>
<evidence type="ECO:0000256" key="1">
    <source>
        <dbReference type="ARBA" id="ARBA00004533"/>
    </source>
</evidence>
<dbReference type="PANTHER" id="PTHR30606:SF10">
    <property type="entry name" value="PHOSPHATIDYLINOSITOL MANNOSIDE ACYLTRANSFERASE"/>
    <property type="match status" value="1"/>
</dbReference>
<dbReference type="GO" id="GO:0005886">
    <property type="term" value="C:plasma membrane"/>
    <property type="evidence" value="ECO:0007669"/>
    <property type="project" value="UniProtKB-SubCell"/>
</dbReference>
<dbReference type="KEGG" id="plan:A1s21148_03925"/>
<evidence type="ECO:0000256" key="4">
    <source>
        <dbReference type="ARBA" id="ARBA00022679"/>
    </source>
</evidence>
<evidence type="ECO:0000313" key="8">
    <source>
        <dbReference type="Proteomes" id="UP000217144"/>
    </source>
</evidence>
<dbReference type="Pfam" id="PF03279">
    <property type="entry name" value="Lip_A_acyltrans"/>
    <property type="match status" value="1"/>
</dbReference>
<comment type="subcellular location">
    <subcellularLocation>
        <location evidence="1">Cell inner membrane</location>
    </subcellularLocation>
</comment>
<organism evidence="7 8">
    <name type="scientific">Candidatus Planktophila lacus</name>
    <dbReference type="NCBI Taxonomy" id="1884913"/>
    <lineage>
        <taxon>Bacteria</taxon>
        <taxon>Bacillati</taxon>
        <taxon>Actinomycetota</taxon>
        <taxon>Actinomycetes</taxon>
        <taxon>Candidatus Nanopelagicales</taxon>
        <taxon>Candidatus Nanopelagicaceae</taxon>
        <taxon>Candidatus Planktophila</taxon>
    </lineage>
</organism>
<dbReference type="Proteomes" id="UP000217144">
    <property type="component" value="Chromosome"/>
</dbReference>
<gene>
    <name evidence="7" type="ORF">A1s21148_03925</name>
</gene>
<dbReference type="EMBL" id="CP016769">
    <property type="protein sequence ID" value="ASY10674.1"/>
    <property type="molecule type" value="Genomic_DNA"/>
</dbReference>
<evidence type="ECO:0000256" key="2">
    <source>
        <dbReference type="ARBA" id="ARBA00022475"/>
    </source>
</evidence>
<dbReference type="NCBIfam" id="NF005919">
    <property type="entry name" value="PRK07920.1"/>
    <property type="match status" value="1"/>
</dbReference>
<dbReference type="PANTHER" id="PTHR30606">
    <property type="entry name" value="LIPID A BIOSYNTHESIS LAUROYL ACYLTRANSFERASE"/>
    <property type="match status" value="1"/>
</dbReference>
<keyword evidence="4" id="KW-0808">Transferase</keyword>
<proteinExistence type="predicted"/>
<keyword evidence="2" id="KW-1003">Cell membrane</keyword>
<dbReference type="RefSeq" id="WP_095671163.1">
    <property type="nucleotide sequence ID" value="NZ_CP016769.1"/>
</dbReference>
<evidence type="ECO:0000256" key="5">
    <source>
        <dbReference type="ARBA" id="ARBA00023136"/>
    </source>
</evidence>
<sequence>MNFDFAVAGGYFAGWRLVRALPEKFAYKTFEKIGQYALLRNGSSVKRLRSNLSRVCPTYSSSEMDELMRRAMSSYMRYWCDTFRSPDWSRERIAATVTVDGEDLLTSPMKNGTGVVVSLPHAGNWDHAGSYFCGMGFPLVTVAERLKPEALFKKFLEYRQNIGMEVLSLDSRSIVTLLQRAREGRLIALVADRDLSKSGVDVSFFGHPARMPAGPALLAIRTGIPLITAYVSYTPTGIHIIFNSVEIPTTGSEEERVSQVVQRCADLFAKGIASSPQDWHMLQRIWIDGDFQERSA</sequence>
<reference evidence="7 8" key="1">
    <citation type="submission" date="2016-07" db="EMBL/GenBank/DDBJ databases">
        <title>High microdiversification within the ubiquitous acI lineage of Actinobacteria.</title>
        <authorList>
            <person name="Neuenschwander S.M."/>
            <person name="Salcher M."/>
            <person name="Ghai R."/>
            <person name="Pernthaler J."/>
        </authorList>
    </citation>
    <scope>NUCLEOTIDE SEQUENCE [LARGE SCALE GENOMIC DNA]</scope>
    <source>
        <strain evidence="7">MMS-21-148</strain>
    </source>
</reference>
<accession>A0AAC9YR14</accession>
<evidence type="ECO:0000256" key="3">
    <source>
        <dbReference type="ARBA" id="ARBA00022519"/>
    </source>
</evidence>
<keyword evidence="3" id="KW-0997">Cell inner membrane</keyword>
<evidence type="ECO:0000313" key="7">
    <source>
        <dbReference type="EMBL" id="ASY10674.1"/>
    </source>
</evidence>
<evidence type="ECO:0000256" key="6">
    <source>
        <dbReference type="ARBA" id="ARBA00023315"/>
    </source>
</evidence>
<dbReference type="GO" id="GO:0016746">
    <property type="term" value="F:acyltransferase activity"/>
    <property type="evidence" value="ECO:0007669"/>
    <property type="project" value="UniProtKB-KW"/>
</dbReference>